<dbReference type="Proteomes" id="UP000076722">
    <property type="component" value="Unassembled WGS sequence"/>
</dbReference>
<reference evidence="1 2" key="1">
    <citation type="journal article" date="2016" name="Mol. Biol. Evol.">
        <title>Comparative Genomics of Early-Diverging Mushroom-Forming Fungi Provides Insights into the Origins of Lignocellulose Decay Capabilities.</title>
        <authorList>
            <person name="Nagy L.G."/>
            <person name="Riley R."/>
            <person name="Tritt A."/>
            <person name="Adam C."/>
            <person name="Daum C."/>
            <person name="Floudas D."/>
            <person name="Sun H."/>
            <person name="Yadav J.S."/>
            <person name="Pangilinan J."/>
            <person name="Larsson K.H."/>
            <person name="Matsuura K."/>
            <person name="Barry K."/>
            <person name="Labutti K."/>
            <person name="Kuo R."/>
            <person name="Ohm R.A."/>
            <person name="Bhattacharya S.S."/>
            <person name="Shirouzu T."/>
            <person name="Yoshinaga Y."/>
            <person name="Martin F.M."/>
            <person name="Grigoriev I.V."/>
            <person name="Hibbett D.S."/>
        </authorList>
    </citation>
    <scope>NUCLEOTIDE SEQUENCE [LARGE SCALE GENOMIC DNA]</scope>
    <source>
        <strain evidence="1 2">HHB9708</strain>
    </source>
</reference>
<sequence length="557" mass="63960">MTDTTPAALQLADFCATFEKDTVDKVQSRLLDPSFSNETLRQGLQEMRERMERSVQLLGNLENQCPPVGRFSDELILNILRYCMDEAHSEWTDDDPLEFPGAFSLCWKWRNVVIHSPSLWSRLRLPVKRNLLELFIERSANIPLEIEVDNWDRNNRPEDMQDCEGVEAFCNTFLQLLPRVSHLHLEWNDGQGADNDLRYKIVHLMGLEELTSLKSLEITDWNEDSDDLPDFIIDTPALTKFVFGGDSAHMPQVSRNVTDFDCDCADLGPREMLALLSRHPQLEILDISNADPPAYVERGTYSVVSLPKLKSLCVRSFLPTDMNDLIKNLHIPSWRTMRLSIFLDESAALNHPQGEWGIEEFLGHRLFSFDGIIFFQKASRFNFYYTLTTKSGQEMHVKFKVTPGPRTPIASLSKLSSYPNTLTSVTFDIPKLPTTFDLTQALSSWSNITCIQVRTEKTHFVRLLKVLEQEPEIICPLLEVFDCNGTVFQSSRLGRFLRFRKRCGKPLHQLRVGFGVLDTSTMHKFQALVGEVDEVQTLPQPSYRDMKVWGELRELYG</sequence>
<evidence type="ECO:0000313" key="1">
    <source>
        <dbReference type="EMBL" id="KZS96333.1"/>
    </source>
</evidence>
<dbReference type="InterPro" id="IPR032675">
    <property type="entry name" value="LRR_dom_sf"/>
</dbReference>
<proteinExistence type="predicted"/>
<gene>
    <name evidence="1" type="ORF">SISNIDRAFT_482911</name>
</gene>
<organism evidence="1 2">
    <name type="scientific">Sistotremastrum niveocremeum HHB9708</name>
    <dbReference type="NCBI Taxonomy" id="1314777"/>
    <lineage>
        <taxon>Eukaryota</taxon>
        <taxon>Fungi</taxon>
        <taxon>Dikarya</taxon>
        <taxon>Basidiomycota</taxon>
        <taxon>Agaricomycotina</taxon>
        <taxon>Agaricomycetes</taxon>
        <taxon>Sistotremastrales</taxon>
        <taxon>Sistotremastraceae</taxon>
        <taxon>Sertulicium</taxon>
        <taxon>Sertulicium niveocremeum</taxon>
    </lineage>
</organism>
<protein>
    <recommendedName>
        <fullName evidence="3">F-box domain-containing protein</fullName>
    </recommendedName>
</protein>
<dbReference type="STRING" id="1314777.A0A164XVK0"/>
<dbReference type="AlphaFoldDB" id="A0A164XVK0"/>
<evidence type="ECO:0008006" key="3">
    <source>
        <dbReference type="Google" id="ProtNLM"/>
    </source>
</evidence>
<evidence type="ECO:0000313" key="2">
    <source>
        <dbReference type="Proteomes" id="UP000076722"/>
    </source>
</evidence>
<dbReference type="Gene3D" id="3.80.10.10">
    <property type="entry name" value="Ribonuclease Inhibitor"/>
    <property type="match status" value="1"/>
</dbReference>
<accession>A0A164XVK0</accession>
<keyword evidence="2" id="KW-1185">Reference proteome</keyword>
<name>A0A164XVK0_9AGAM</name>
<dbReference type="SUPFAM" id="SSF52047">
    <property type="entry name" value="RNI-like"/>
    <property type="match status" value="1"/>
</dbReference>
<dbReference type="EMBL" id="KV419399">
    <property type="protein sequence ID" value="KZS96333.1"/>
    <property type="molecule type" value="Genomic_DNA"/>
</dbReference>
<dbReference type="OrthoDB" id="3365698at2759"/>